<dbReference type="EMBL" id="ABDG02000022">
    <property type="protein sequence ID" value="EHK46604.1"/>
    <property type="molecule type" value="Genomic_DNA"/>
</dbReference>
<dbReference type="Pfam" id="PF12937">
    <property type="entry name" value="F-box-like"/>
    <property type="match status" value="1"/>
</dbReference>
<organism evidence="2 3">
    <name type="scientific">Hypocrea atroviridis (strain ATCC 20476 / IMI 206040)</name>
    <name type="common">Trichoderma atroviride</name>
    <dbReference type="NCBI Taxonomy" id="452589"/>
    <lineage>
        <taxon>Eukaryota</taxon>
        <taxon>Fungi</taxon>
        <taxon>Dikarya</taxon>
        <taxon>Ascomycota</taxon>
        <taxon>Pezizomycotina</taxon>
        <taxon>Sordariomycetes</taxon>
        <taxon>Hypocreomycetidae</taxon>
        <taxon>Hypocreales</taxon>
        <taxon>Hypocreaceae</taxon>
        <taxon>Trichoderma</taxon>
    </lineage>
</organism>
<dbReference type="eggNOG" id="ENOG502S952">
    <property type="taxonomic scope" value="Eukaryota"/>
</dbReference>
<dbReference type="OMA" id="KEMHRGV"/>
<proteinExistence type="predicted"/>
<feature type="domain" description="F-box" evidence="1">
    <location>
        <begin position="119"/>
        <end position="168"/>
    </location>
</feature>
<evidence type="ECO:0000313" key="3">
    <source>
        <dbReference type="Proteomes" id="UP000005426"/>
    </source>
</evidence>
<reference evidence="2 3" key="1">
    <citation type="journal article" date="2011" name="Genome Biol.">
        <title>Comparative genome sequence analysis underscores mycoparasitism as the ancestral life style of Trichoderma.</title>
        <authorList>
            <person name="Kubicek C.P."/>
            <person name="Herrera-Estrella A."/>
            <person name="Seidl-Seiboth V."/>
            <person name="Martinez D.A."/>
            <person name="Druzhinina I.S."/>
            <person name="Thon M."/>
            <person name="Zeilinger S."/>
            <person name="Casas-Flores S."/>
            <person name="Horwitz B.A."/>
            <person name="Mukherjee P.K."/>
            <person name="Mukherjee M."/>
            <person name="Kredics L."/>
            <person name="Alcaraz L.D."/>
            <person name="Aerts A."/>
            <person name="Antal Z."/>
            <person name="Atanasova L."/>
            <person name="Cervantes-Badillo M.G."/>
            <person name="Challacombe J."/>
            <person name="Chertkov O."/>
            <person name="McCluskey K."/>
            <person name="Coulpier F."/>
            <person name="Deshpande N."/>
            <person name="von Doehren H."/>
            <person name="Ebbole D.J."/>
            <person name="Esquivel-Naranjo E.U."/>
            <person name="Fekete E."/>
            <person name="Flipphi M."/>
            <person name="Glaser F."/>
            <person name="Gomez-Rodriguez E.Y."/>
            <person name="Gruber S."/>
            <person name="Han C."/>
            <person name="Henrissat B."/>
            <person name="Hermosa R."/>
            <person name="Hernandez-Onate M."/>
            <person name="Karaffa L."/>
            <person name="Kosti I."/>
            <person name="Le Crom S."/>
            <person name="Lindquist E."/>
            <person name="Lucas S."/>
            <person name="Luebeck M."/>
            <person name="Luebeck P.S."/>
            <person name="Margeot A."/>
            <person name="Metz B."/>
            <person name="Misra M."/>
            <person name="Nevalainen H."/>
            <person name="Omann M."/>
            <person name="Packer N."/>
            <person name="Perrone G."/>
            <person name="Uresti-Rivera E.E."/>
            <person name="Salamov A."/>
            <person name="Schmoll M."/>
            <person name="Seiboth B."/>
            <person name="Shapiro H."/>
            <person name="Sukno S."/>
            <person name="Tamayo-Ramos J.A."/>
            <person name="Tisch D."/>
            <person name="Wiest A."/>
            <person name="Wilkinson H.H."/>
            <person name="Zhang M."/>
            <person name="Coutinho P.M."/>
            <person name="Kenerley C.M."/>
            <person name="Monte E."/>
            <person name="Baker S.E."/>
            <person name="Grigoriev I.V."/>
        </authorList>
    </citation>
    <scope>NUCLEOTIDE SEQUENCE [LARGE SCALE GENOMIC DNA]</scope>
    <source>
        <strain evidence="3">ATCC 20476 / IMI 206040</strain>
    </source>
</reference>
<dbReference type="KEGG" id="tatv:25786306"/>
<gene>
    <name evidence="2" type="ORF">TRIATDRAFT_89966</name>
</gene>
<name>G9NRH1_HYPAI</name>
<dbReference type="InterPro" id="IPR001810">
    <property type="entry name" value="F-box_dom"/>
</dbReference>
<dbReference type="InterPro" id="IPR036047">
    <property type="entry name" value="F-box-like_dom_sf"/>
</dbReference>
<evidence type="ECO:0000259" key="1">
    <source>
        <dbReference type="PROSITE" id="PS50181"/>
    </source>
</evidence>
<evidence type="ECO:0000313" key="2">
    <source>
        <dbReference type="EMBL" id="EHK46604.1"/>
    </source>
</evidence>
<dbReference type="CDD" id="cd09917">
    <property type="entry name" value="F-box_SF"/>
    <property type="match status" value="1"/>
</dbReference>
<comment type="caution">
    <text evidence="2">The sequence shown here is derived from an EMBL/GenBank/DDBJ whole genome shotgun (WGS) entry which is preliminary data.</text>
</comment>
<sequence length="402" mass="45375">MDQKFKLVAPRARLTEDYSNPIEDILFGSGWDRGIGIKSSYTAERLVDLLAVPVVHKDDRKPASVEPRNTPQNYCSHNQDQSRDLLVAEAIKHEASVKILKSNPLKEANQGDQTGRFRSAALSNLPTELLLVIMGYIEDIEDIVSLALVNERLCSIAQGELQSYFPQYFAPWANENIACVGDYSAEHDFPPGLFSDAELEALQHEEIAIFIEEEAEWKIGSPNRLGDFTYPGVSHIQERPMEILSSKTWPLRDCLGSVSDSSPNPLIKSCDIYRDYFPRDQPWVLRNPTTKEFVRAEAIALKPEFIKGPHIVGLGFGEVLLSRISWTSAALDIEDTADIGRGIWAGHRFDITTLTRHERKTTGDAEWTDVSDEVVTEIAIIWESYFGADWRETLCRVFETQM</sequence>
<dbReference type="HOGENOM" id="CLU_044126_0_0_1"/>
<dbReference type="GeneID" id="25786306"/>
<dbReference type="SUPFAM" id="SSF81383">
    <property type="entry name" value="F-box domain"/>
    <property type="match status" value="1"/>
</dbReference>
<protein>
    <recommendedName>
        <fullName evidence="1">F-box domain-containing protein</fullName>
    </recommendedName>
</protein>
<dbReference type="AlphaFoldDB" id="G9NRH1"/>
<dbReference type="OrthoDB" id="2588098at2759"/>
<keyword evidence="3" id="KW-1185">Reference proteome</keyword>
<dbReference type="PROSITE" id="PS50181">
    <property type="entry name" value="FBOX"/>
    <property type="match status" value="1"/>
</dbReference>
<accession>G9NRH1</accession>
<dbReference type="Proteomes" id="UP000005426">
    <property type="component" value="Unassembled WGS sequence"/>
</dbReference>